<organism evidence="6 7">
    <name type="scientific">Volvox africanus</name>
    <dbReference type="NCBI Taxonomy" id="51714"/>
    <lineage>
        <taxon>Eukaryota</taxon>
        <taxon>Viridiplantae</taxon>
        <taxon>Chlorophyta</taxon>
        <taxon>core chlorophytes</taxon>
        <taxon>Chlorophyceae</taxon>
        <taxon>CS clade</taxon>
        <taxon>Chlamydomonadales</taxon>
        <taxon>Volvocaceae</taxon>
        <taxon>Volvox</taxon>
    </lineage>
</organism>
<feature type="region of interest" description="Disordered" evidence="4">
    <location>
        <begin position="870"/>
        <end position="929"/>
    </location>
</feature>
<feature type="domain" description="Pre-rRNA-processing protein RIX1 N-terminal" evidence="5">
    <location>
        <begin position="11"/>
        <end position="206"/>
    </location>
</feature>
<evidence type="ECO:0000256" key="2">
    <source>
        <dbReference type="ARBA" id="ARBA00010511"/>
    </source>
</evidence>
<sequence>METAALLRGSILRNILSSLEQPLDASLTAAIAQQLVESCLLTAGPDGTQGGLWAPVTELQGKLVERLLKHITKGEAPFRPGAATLLGLVCRHVPTRAFLASYGDWATALIELVRRDSEPAPKAAALQALSNLFSRIRELLEVPGVRRDSSSIAGRTLQVATPLLTDSACQVSALAVVHSVLQALPTVARNHTVPLERNLAGLMAGPSSRLDVRCSAAAALALLPRAVADDAAAWSNLIRRVLLSLHTAIDLLLYHGGGIVATAAGGAASTAVIAAAPDGGLGERAREHLEASGLGVADAQGLLGSMGFVTGEGGGAAAVASRPDVMLTVQVMSALLHCLVTLVGRGSTSPVPVPSHAILLLVMRMLKVDAAVLLAPGRTAPSASAQSAVLAVLPDLHVSGWELLGLTTRVTRSTMMPLMALVGRLLGEHLRRIKAGGAGGLAVTMPASVRTSLYRTTTAILRVGGFAAGRYLAVEIVGMLVTELYGLSATQQQEKSKAGLYGSLLGGAGRGPAAAGASQLPAKRAKTNSDPLAAFDAATAAAAAAAIAPLASPADVEAQVAALEVAEALLQVYGPALSIDLRGQLDALSYHMAAVLAEAAYRVSREPGTAAAARAADAACLRVAATRTLIASLAAPWPSRHPFLSEGLQLLSSGASGAGGVALAEVSSEGLLALEALLRPRSVPSLAARSGSSAADAMQGMLLPRPRLWSMFDPVQLQLPALPAATVAPTPVGATAVDNTADKMAVDEGSRDAPVRQAPSRKVAQLAANGAQEMEVGTAEGRNVGSGDESRKLSTASERATALTPAAVAVPSPLGAAQRKGAKGKVEGKSSAPAFASLASGVGDKGRGDKNAEAAAAAADAMEVDDTGAVVQSAPAQVQQHPATAVVKPSSGRSAAPVATAAVFGEESEDSEGALPEIDSGNDSDGSDD</sequence>
<evidence type="ECO:0000256" key="4">
    <source>
        <dbReference type="SAM" id="MobiDB-lite"/>
    </source>
</evidence>
<dbReference type="PANTHER" id="PTHR34105:SF1">
    <property type="entry name" value="PROLINE-, GLUTAMIC ACID- AND LEUCINE-RICH PROTEIN 1"/>
    <property type="match status" value="1"/>
</dbReference>
<reference evidence="6" key="1">
    <citation type="journal article" date="2021" name="Proc. Natl. Acad. Sci. U.S.A.">
        <title>Three genomes in the algal genus Volvox reveal the fate of a haploid sex-determining region after a transition to homothallism.</title>
        <authorList>
            <person name="Yamamoto K."/>
            <person name="Hamaji T."/>
            <person name="Kawai-Toyooka H."/>
            <person name="Matsuzaki R."/>
            <person name="Takahashi F."/>
            <person name="Nishimura Y."/>
            <person name="Kawachi M."/>
            <person name="Noguchi H."/>
            <person name="Minakuchi Y."/>
            <person name="Umen J.G."/>
            <person name="Toyoda A."/>
            <person name="Nozaki H."/>
        </authorList>
    </citation>
    <scope>NUCLEOTIDE SEQUENCE</scope>
    <source>
        <strain evidence="6">NIES-3780</strain>
    </source>
</reference>
<dbReference type="InterPro" id="IPR012583">
    <property type="entry name" value="RIX1_N"/>
</dbReference>
<evidence type="ECO:0000259" key="5">
    <source>
        <dbReference type="Pfam" id="PF08167"/>
    </source>
</evidence>
<evidence type="ECO:0000256" key="3">
    <source>
        <dbReference type="ARBA" id="ARBA00023242"/>
    </source>
</evidence>
<evidence type="ECO:0000313" key="6">
    <source>
        <dbReference type="EMBL" id="GIL65645.1"/>
    </source>
</evidence>
<accession>A0A8J4F9K5</accession>
<comment type="similarity">
    <text evidence="2">Belongs to the RIX1/PELP1 family.</text>
</comment>
<dbReference type="GO" id="GO:0006364">
    <property type="term" value="P:rRNA processing"/>
    <property type="evidence" value="ECO:0007669"/>
    <property type="project" value="TreeGrafter"/>
</dbReference>
<dbReference type="InterPro" id="IPR016024">
    <property type="entry name" value="ARM-type_fold"/>
</dbReference>
<keyword evidence="7" id="KW-1185">Reference proteome</keyword>
<feature type="region of interest" description="Disordered" evidence="4">
    <location>
        <begin position="769"/>
        <end position="806"/>
    </location>
</feature>
<feature type="compositionally biased region" description="Low complexity" evidence="4">
    <location>
        <begin position="870"/>
        <end position="883"/>
    </location>
</feature>
<keyword evidence="3" id="KW-0539">Nucleus</keyword>
<proteinExistence type="inferred from homology"/>
<gene>
    <name evidence="6" type="ORF">Vafri_19231</name>
</gene>
<protein>
    <recommendedName>
        <fullName evidence="5">Pre-rRNA-processing protein RIX1 N-terminal domain-containing protein</fullName>
    </recommendedName>
</protein>
<name>A0A8J4F9K5_9CHLO</name>
<dbReference type="AlphaFoldDB" id="A0A8J4F9K5"/>
<dbReference type="Proteomes" id="UP000747399">
    <property type="component" value="Unassembled WGS sequence"/>
</dbReference>
<evidence type="ECO:0000313" key="7">
    <source>
        <dbReference type="Proteomes" id="UP000747399"/>
    </source>
</evidence>
<feature type="compositionally biased region" description="Acidic residues" evidence="4">
    <location>
        <begin position="920"/>
        <end position="929"/>
    </location>
</feature>
<dbReference type="Pfam" id="PF08167">
    <property type="entry name" value="RIX1"/>
    <property type="match status" value="1"/>
</dbReference>
<comment type="subcellular location">
    <subcellularLocation>
        <location evidence="1">Nucleus</location>
    </subcellularLocation>
</comment>
<comment type="caution">
    <text evidence="6">The sequence shown here is derived from an EMBL/GenBank/DDBJ whole genome shotgun (WGS) entry which is preliminary data.</text>
</comment>
<dbReference type="EMBL" id="BNCO01000077">
    <property type="protein sequence ID" value="GIL65645.1"/>
    <property type="molecule type" value="Genomic_DNA"/>
</dbReference>
<dbReference type="SUPFAM" id="SSF48371">
    <property type="entry name" value="ARM repeat"/>
    <property type="match status" value="1"/>
</dbReference>
<dbReference type="PANTHER" id="PTHR34105">
    <property type="entry name" value="PROLINE-, GLUTAMIC ACID- AND LEUCINE-RICH PROTEIN 1"/>
    <property type="match status" value="1"/>
</dbReference>
<dbReference type="GO" id="GO:0005634">
    <property type="term" value="C:nucleus"/>
    <property type="evidence" value="ECO:0007669"/>
    <property type="project" value="UniProtKB-SubCell"/>
</dbReference>
<evidence type="ECO:0000256" key="1">
    <source>
        <dbReference type="ARBA" id="ARBA00004123"/>
    </source>
</evidence>